<gene>
    <name evidence="2" type="ORF">GUITHDRAFT_141601</name>
</gene>
<dbReference type="Proteomes" id="UP000011087">
    <property type="component" value="Unassembled WGS sequence"/>
</dbReference>
<evidence type="ECO:0000313" key="4">
    <source>
        <dbReference type="Proteomes" id="UP000011087"/>
    </source>
</evidence>
<dbReference type="AlphaFoldDB" id="L1J040"/>
<evidence type="ECO:0000256" key="1">
    <source>
        <dbReference type="SAM" id="MobiDB-lite"/>
    </source>
</evidence>
<dbReference type="KEGG" id="gtt:GUITHDRAFT_141601"/>
<feature type="region of interest" description="Disordered" evidence="1">
    <location>
        <begin position="208"/>
        <end position="251"/>
    </location>
</feature>
<dbReference type="EMBL" id="JH993020">
    <property type="protein sequence ID" value="EKX41841.1"/>
    <property type="molecule type" value="Genomic_DNA"/>
</dbReference>
<sequence length="269" mass="29353">MTVNAHGAMIQSEIEISQTRGEVLSMIGPLMKLPEAVTVHDGSDILMRGFDYKEELRADCTEIKVAIEQYHKSFSVVSSIPSHLPRDAPEAIRGKRLFVCGLPRATVSSCFFAPRRLPARLLLRIVADTLLHPTILCEPGEKCYQGPLGQGKHAVFFSIGKEEVSDGLRIVAGEIESIREFVRAYPEFAVIVPDGEDLGSDVVNIAGESEAQNVSTGPGVLTTNDDDEEDDDDHDGYDDDVVDSEGSNEESLYVPSSFFGFLPGSANHR</sequence>
<evidence type="ECO:0000313" key="2">
    <source>
        <dbReference type="EMBL" id="EKX41841.1"/>
    </source>
</evidence>
<feature type="compositionally biased region" description="Acidic residues" evidence="1">
    <location>
        <begin position="224"/>
        <end position="248"/>
    </location>
</feature>
<dbReference type="PaxDb" id="55529-EKX41841"/>
<dbReference type="EnsemblProtists" id="EKX41841">
    <property type="protein sequence ID" value="EKX41841"/>
    <property type="gene ID" value="GUITHDRAFT_141601"/>
</dbReference>
<reference evidence="3" key="3">
    <citation type="submission" date="2015-06" db="UniProtKB">
        <authorList>
            <consortium name="EnsemblProtists"/>
        </authorList>
    </citation>
    <scope>IDENTIFICATION</scope>
</reference>
<organism evidence="2">
    <name type="scientific">Guillardia theta (strain CCMP2712)</name>
    <name type="common">Cryptophyte</name>
    <dbReference type="NCBI Taxonomy" id="905079"/>
    <lineage>
        <taxon>Eukaryota</taxon>
        <taxon>Cryptophyceae</taxon>
        <taxon>Pyrenomonadales</taxon>
        <taxon>Geminigeraceae</taxon>
        <taxon>Guillardia</taxon>
    </lineage>
</organism>
<dbReference type="GeneID" id="17298544"/>
<name>L1J040_GUITC</name>
<dbReference type="HOGENOM" id="CLU_1036049_0_0_1"/>
<accession>L1J040</accession>
<reference evidence="2 4" key="1">
    <citation type="journal article" date="2012" name="Nature">
        <title>Algal genomes reveal evolutionary mosaicism and the fate of nucleomorphs.</title>
        <authorList>
            <consortium name="DOE Joint Genome Institute"/>
            <person name="Curtis B.A."/>
            <person name="Tanifuji G."/>
            <person name="Burki F."/>
            <person name="Gruber A."/>
            <person name="Irimia M."/>
            <person name="Maruyama S."/>
            <person name="Arias M.C."/>
            <person name="Ball S.G."/>
            <person name="Gile G.H."/>
            <person name="Hirakawa Y."/>
            <person name="Hopkins J.F."/>
            <person name="Kuo A."/>
            <person name="Rensing S.A."/>
            <person name="Schmutz J."/>
            <person name="Symeonidi A."/>
            <person name="Elias M."/>
            <person name="Eveleigh R.J."/>
            <person name="Herman E.K."/>
            <person name="Klute M.J."/>
            <person name="Nakayama T."/>
            <person name="Obornik M."/>
            <person name="Reyes-Prieto A."/>
            <person name="Armbrust E.V."/>
            <person name="Aves S.J."/>
            <person name="Beiko R.G."/>
            <person name="Coutinho P."/>
            <person name="Dacks J.B."/>
            <person name="Durnford D.G."/>
            <person name="Fast N.M."/>
            <person name="Green B.R."/>
            <person name="Grisdale C.J."/>
            <person name="Hempel F."/>
            <person name="Henrissat B."/>
            <person name="Hoppner M.P."/>
            <person name="Ishida K."/>
            <person name="Kim E."/>
            <person name="Koreny L."/>
            <person name="Kroth P.G."/>
            <person name="Liu Y."/>
            <person name="Malik S.B."/>
            <person name="Maier U.G."/>
            <person name="McRose D."/>
            <person name="Mock T."/>
            <person name="Neilson J.A."/>
            <person name="Onodera N.T."/>
            <person name="Poole A.M."/>
            <person name="Pritham E.J."/>
            <person name="Richards T.A."/>
            <person name="Rocap G."/>
            <person name="Roy S.W."/>
            <person name="Sarai C."/>
            <person name="Schaack S."/>
            <person name="Shirato S."/>
            <person name="Slamovits C.H."/>
            <person name="Spencer D.F."/>
            <person name="Suzuki S."/>
            <person name="Worden A.Z."/>
            <person name="Zauner S."/>
            <person name="Barry K."/>
            <person name="Bell C."/>
            <person name="Bharti A.K."/>
            <person name="Crow J.A."/>
            <person name="Grimwood J."/>
            <person name="Kramer R."/>
            <person name="Lindquist E."/>
            <person name="Lucas S."/>
            <person name="Salamov A."/>
            <person name="McFadden G.I."/>
            <person name="Lane C.E."/>
            <person name="Keeling P.J."/>
            <person name="Gray M.W."/>
            <person name="Grigoriev I.V."/>
            <person name="Archibald J.M."/>
        </authorList>
    </citation>
    <scope>NUCLEOTIDE SEQUENCE</scope>
    <source>
        <strain evidence="2 4">CCMP2712</strain>
    </source>
</reference>
<protein>
    <submittedName>
        <fullName evidence="2 3">Uncharacterized protein</fullName>
    </submittedName>
</protein>
<reference evidence="4" key="2">
    <citation type="submission" date="2012-11" db="EMBL/GenBank/DDBJ databases">
        <authorList>
            <person name="Kuo A."/>
            <person name="Curtis B.A."/>
            <person name="Tanifuji G."/>
            <person name="Burki F."/>
            <person name="Gruber A."/>
            <person name="Irimia M."/>
            <person name="Maruyama S."/>
            <person name="Arias M.C."/>
            <person name="Ball S.G."/>
            <person name="Gile G.H."/>
            <person name="Hirakawa Y."/>
            <person name="Hopkins J.F."/>
            <person name="Rensing S.A."/>
            <person name="Schmutz J."/>
            <person name="Symeonidi A."/>
            <person name="Elias M."/>
            <person name="Eveleigh R.J."/>
            <person name="Herman E.K."/>
            <person name="Klute M.J."/>
            <person name="Nakayama T."/>
            <person name="Obornik M."/>
            <person name="Reyes-Prieto A."/>
            <person name="Armbrust E.V."/>
            <person name="Aves S.J."/>
            <person name="Beiko R.G."/>
            <person name="Coutinho P."/>
            <person name="Dacks J.B."/>
            <person name="Durnford D.G."/>
            <person name="Fast N.M."/>
            <person name="Green B.R."/>
            <person name="Grisdale C."/>
            <person name="Hempe F."/>
            <person name="Henrissat B."/>
            <person name="Hoppner M.P."/>
            <person name="Ishida K.-I."/>
            <person name="Kim E."/>
            <person name="Koreny L."/>
            <person name="Kroth P.G."/>
            <person name="Liu Y."/>
            <person name="Malik S.-B."/>
            <person name="Maier U.G."/>
            <person name="McRose D."/>
            <person name="Mock T."/>
            <person name="Neilson J.A."/>
            <person name="Onodera N.T."/>
            <person name="Poole A.M."/>
            <person name="Pritham E.J."/>
            <person name="Richards T.A."/>
            <person name="Rocap G."/>
            <person name="Roy S.W."/>
            <person name="Sarai C."/>
            <person name="Schaack S."/>
            <person name="Shirato S."/>
            <person name="Slamovits C.H."/>
            <person name="Spencer D.F."/>
            <person name="Suzuki S."/>
            <person name="Worden A.Z."/>
            <person name="Zauner S."/>
            <person name="Barry K."/>
            <person name="Bell C."/>
            <person name="Bharti A.K."/>
            <person name="Crow J.A."/>
            <person name="Grimwood J."/>
            <person name="Kramer R."/>
            <person name="Lindquist E."/>
            <person name="Lucas S."/>
            <person name="Salamov A."/>
            <person name="McFadden G.I."/>
            <person name="Lane C.E."/>
            <person name="Keeling P.J."/>
            <person name="Gray M.W."/>
            <person name="Grigoriev I.V."/>
            <person name="Archibald J.M."/>
        </authorList>
    </citation>
    <scope>NUCLEOTIDE SEQUENCE</scope>
    <source>
        <strain evidence="4">CCMP2712</strain>
    </source>
</reference>
<keyword evidence="4" id="KW-1185">Reference proteome</keyword>
<proteinExistence type="predicted"/>
<evidence type="ECO:0000313" key="3">
    <source>
        <dbReference type="EnsemblProtists" id="EKX41841"/>
    </source>
</evidence>
<dbReference type="RefSeq" id="XP_005828821.1">
    <property type="nucleotide sequence ID" value="XM_005828764.1"/>
</dbReference>